<feature type="transmembrane region" description="Helical" evidence="3">
    <location>
        <begin position="74"/>
        <end position="96"/>
    </location>
</feature>
<feature type="transmembrane region" description="Helical" evidence="3">
    <location>
        <begin position="236"/>
        <end position="257"/>
    </location>
</feature>
<feature type="transmembrane region" description="Helical" evidence="3">
    <location>
        <begin position="427"/>
        <end position="448"/>
    </location>
</feature>
<feature type="compositionally biased region" description="Basic and acidic residues" evidence="2">
    <location>
        <begin position="576"/>
        <end position="587"/>
    </location>
</feature>
<keyword evidence="3" id="KW-1133">Transmembrane helix</keyword>
<keyword evidence="3" id="KW-0472">Membrane</keyword>
<evidence type="ECO:0008006" key="6">
    <source>
        <dbReference type="Google" id="ProtNLM"/>
    </source>
</evidence>
<accession>A0A1H1PK19</accession>
<keyword evidence="3" id="KW-0812">Transmembrane</keyword>
<dbReference type="Proteomes" id="UP000182237">
    <property type="component" value="Chromosome I"/>
</dbReference>
<sequence length="609" mass="62887">MPNATPPELNAEVRRQLAVLEQEHAKTERLIARLRHQLASELAEPPQSAAPNPAAAPAPTPAPQLRRLSAEQRAVRTVAVLGTAITLTGVILAVVWAYQNDYLGTVGISVLGAVVSVGLAAGGVVTQQRRGPSVGVSALYGTSFLTAIAVLFYSSSTISSLTSPTPTAVAHLVIWLAFLALAVLQRSSVLVNVMLVAFVFYHFPFHVADMAASLLAFAAPLSVLSVDAWRRPFAKATPAFGSAAATAAVVFSLWTSTNNGDETALYGALGIAITVVVVALIALRPAWSINPASQLLALVLFPLIGFASAQFTVHSAALVWFPVIGAAAAAALTLRRPPAGHWWIGLVPIGFAAAIYLHNALDGAISLSVSTPLMLAYVAVFFGLGLLARTIRPAVRPSPGALSAMCISWVLVFLVIMGIPASPLPPALTTTALNDAGITAVFLAACAYHRGLFRRLDSVARVVCGAAVALLTLNVIVWPIMALVAAVPGADHRLGFWVGQAAASIAWILAASALLLVPRARTLGAGTAGLAAAVAIAAAFKLVLFDLRASSEPTRVVVFLLCGAILLAVAVARSRGSHDEPGTHADRDGDDGAETSAAASPESPAGTGR</sequence>
<feature type="transmembrane region" description="Helical" evidence="3">
    <location>
        <begin position="137"/>
        <end position="156"/>
    </location>
</feature>
<feature type="transmembrane region" description="Helical" evidence="3">
    <location>
        <begin position="317"/>
        <end position="334"/>
    </location>
</feature>
<evidence type="ECO:0000256" key="3">
    <source>
        <dbReference type="SAM" id="Phobius"/>
    </source>
</evidence>
<reference evidence="4 5" key="1">
    <citation type="submission" date="2016-10" db="EMBL/GenBank/DDBJ databases">
        <authorList>
            <person name="de Groot N.N."/>
        </authorList>
    </citation>
    <scope>NUCLEOTIDE SEQUENCE [LARGE SCALE GENOMIC DNA]</scope>
    <source>
        <strain evidence="4 5">DSM 45434</strain>
    </source>
</reference>
<feature type="transmembrane region" description="Helical" evidence="3">
    <location>
        <begin position="341"/>
        <end position="358"/>
    </location>
</feature>
<evidence type="ECO:0000313" key="5">
    <source>
        <dbReference type="Proteomes" id="UP000182237"/>
    </source>
</evidence>
<proteinExistence type="predicted"/>
<organism evidence="4 5">
    <name type="scientific">Corynebacterium timonense</name>
    <dbReference type="NCBI Taxonomy" id="441500"/>
    <lineage>
        <taxon>Bacteria</taxon>
        <taxon>Bacillati</taxon>
        <taxon>Actinomycetota</taxon>
        <taxon>Actinomycetes</taxon>
        <taxon>Mycobacteriales</taxon>
        <taxon>Corynebacteriaceae</taxon>
        <taxon>Corynebacterium</taxon>
    </lineage>
</organism>
<dbReference type="STRING" id="1203190.GCA_000312345_02128"/>
<gene>
    <name evidence="4" type="ORF">SAMN04488539_1038</name>
</gene>
<feature type="region of interest" description="Disordered" evidence="2">
    <location>
        <begin position="576"/>
        <end position="609"/>
    </location>
</feature>
<evidence type="ECO:0000256" key="1">
    <source>
        <dbReference type="SAM" id="Coils"/>
    </source>
</evidence>
<feature type="transmembrane region" description="Helical" evidence="3">
    <location>
        <begin position="494"/>
        <end position="516"/>
    </location>
</feature>
<feature type="transmembrane region" description="Helical" evidence="3">
    <location>
        <begin position="523"/>
        <end position="544"/>
    </location>
</feature>
<keyword evidence="1" id="KW-0175">Coiled coil</keyword>
<feature type="region of interest" description="Disordered" evidence="2">
    <location>
        <begin position="42"/>
        <end position="62"/>
    </location>
</feature>
<feature type="coiled-coil region" evidence="1">
    <location>
        <begin position="10"/>
        <end position="37"/>
    </location>
</feature>
<protein>
    <recommendedName>
        <fullName evidence="6">DUF2339 domain-containing protein</fullName>
    </recommendedName>
</protein>
<feature type="compositionally biased region" description="Low complexity" evidence="2">
    <location>
        <begin position="594"/>
        <end position="609"/>
    </location>
</feature>
<evidence type="ECO:0000313" key="4">
    <source>
        <dbReference type="EMBL" id="SDS11536.1"/>
    </source>
</evidence>
<name>A0A1H1PK19_9CORY</name>
<dbReference type="RefSeq" id="WP_019194911.1">
    <property type="nucleotide sequence ID" value="NZ_LT629765.1"/>
</dbReference>
<dbReference type="AlphaFoldDB" id="A0A1H1PK19"/>
<dbReference type="EMBL" id="LT629765">
    <property type="protein sequence ID" value="SDS11536.1"/>
    <property type="molecule type" value="Genomic_DNA"/>
</dbReference>
<feature type="transmembrane region" description="Helical" evidence="3">
    <location>
        <begin position="460"/>
        <end position="488"/>
    </location>
</feature>
<feature type="transmembrane region" description="Helical" evidence="3">
    <location>
        <begin position="168"/>
        <end position="184"/>
    </location>
</feature>
<feature type="transmembrane region" description="Helical" evidence="3">
    <location>
        <begin position="556"/>
        <end position="572"/>
    </location>
</feature>
<feature type="compositionally biased region" description="Low complexity" evidence="2">
    <location>
        <begin position="43"/>
        <end position="53"/>
    </location>
</feature>
<feature type="transmembrane region" description="Helical" evidence="3">
    <location>
        <begin position="400"/>
        <end position="421"/>
    </location>
</feature>
<feature type="transmembrane region" description="Helical" evidence="3">
    <location>
        <begin position="364"/>
        <end position="388"/>
    </location>
</feature>
<dbReference type="eggNOG" id="COG5373">
    <property type="taxonomic scope" value="Bacteria"/>
</dbReference>
<evidence type="ECO:0000256" key="2">
    <source>
        <dbReference type="SAM" id="MobiDB-lite"/>
    </source>
</evidence>
<keyword evidence="5" id="KW-1185">Reference proteome</keyword>
<feature type="transmembrane region" description="Helical" evidence="3">
    <location>
        <begin position="102"/>
        <end position="125"/>
    </location>
</feature>
<feature type="transmembrane region" description="Helical" evidence="3">
    <location>
        <begin position="263"/>
        <end position="283"/>
    </location>
</feature>